<dbReference type="SUPFAM" id="SSF52540">
    <property type="entry name" value="P-loop containing nucleoside triphosphate hydrolases"/>
    <property type="match status" value="1"/>
</dbReference>
<gene>
    <name evidence="2" type="ORF">BXY41_1042</name>
</gene>
<name>A0A2S6HTP7_9FIRM</name>
<organism evidence="2 3">
    <name type="scientific">Lacrimispora xylanisolvens</name>
    <dbReference type="NCBI Taxonomy" id="384636"/>
    <lineage>
        <taxon>Bacteria</taxon>
        <taxon>Bacillati</taxon>
        <taxon>Bacillota</taxon>
        <taxon>Clostridia</taxon>
        <taxon>Lachnospirales</taxon>
        <taxon>Lachnospiraceae</taxon>
        <taxon>Lacrimispora</taxon>
    </lineage>
</organism>
<dbReference type="EMBL" id="PTJA01000004">
    <property type="protein sequence ID" value="PPK81205.1"/>
    <property type="molecule type" value="Genomic_DNA"/>
</dbReference>
<reference evidence="2 3" key="1">
    <citation type="submission" date="2018-02" db="EMBL/GenBank/DDBJ databases">
        <title>Genomic Encyclopedia of Archaeal and Bacterial Type Strains, Phase II (KMG-II): from individual species to whole genera.</title>
        <authorList>
            <person name="Goeker M."/>
        </authorList>
    </citation>
    <scope>NUCLEOTIDE SEQUENCE [LARGE SCALE GENOMIC DNA]</scope>
    <source>
        <strain evidence="2 3">DSM 3808</strain>
    </source>
</reference>
<dbReference type="Proteomes" id="UP000237749">
    <property type="component" value="Unassembled WGS sequence"/>
</dbReference>
<dbReference type="InterPro" id="IPR011646">
    <property type="entry name" value="KAP_P-loop"/>
</dbReference>
<keyword evidence="3" id="KW-1185">Reference proteome</keyword>
<accession>A0A2S6HTP7</accession>
<evidence type="ECO:0000259" key="1">
    <source>
        <dbReference type="Pfam" id="PF07693"/>
    </source>
</evidence>
<proteinExistence type="predicted"/>
<comment type="caution">
    <text evidence="2">The sequence shown here is derived from an EMBL/GenBank/DDBJ whole genome shotgun (WGS) entry which is preliminary data.</text>
</comment>
<protein>
    <submittedName>
        <fullName evidence="2">KAP-like P-loop domain-containing protein</fullName>
    </submittedName>
</protein>
<dbReference type="InterPro" id="IPR027417">
    <property type="entry name" value="P-loop_NTPase"/>
</dbReference>
<dbReference type="RefSeq" id="WP_104436319.1">
    <property type="nucleotide sequence ID" value="NZ_PTJA01000004.1"/>
</dbReference>
<dbReference type="Gene3D" id="3.40.50.300">
    <property type="entry name" value="P-loop containing nucleotide triphosphate hydrolases"/>
    <property type="match status" value="1"/>
</dbReference>
<evidence type="ECO:0000313" key="2">
    <source>
        <dbReference type="EMBL" id="PPK81205.1"/>
    </source>
</evidence>
<evidence type="ECO:0000313" key="3">
    <source>
        <dbReference type="Proteomes" id="UP000237749"/>
    </source>
</evidence>
<dbReference type="Pfam" id="PF07693">
    <property type="entry name" value="KAP_NTPase"/>
    <property type="match status" value="1"/>
</dbReference>
<feature type="domain" description="KAP NTPase" evidence="1">
    <location>
        <begin position="30"/>
        <end position="268"/>
    </location>
</feature>
<dbReference type="AlphaFoldDB" id="A0A2S6HTP7"/>
<sequence length="615" mass="72023">MSRKYSLSSYRANNIIEPITEEQTGFFFVAENIKKQICELQNLIKEDTYGCYLVSGMKGIGKTSFINTTLSNLEDQIFKKSYVTIKLNSTRVADVNKLFLLLIKELLRVSTDKNSLINVFYNKLRKIELVCSGNLQVHWEEEVASTLNEGITSSFTKEEQVGVDVAGAFKLPLIGKLIRGQTSSNNTKTESESNTKRKIEYDMQEDPHELFRQLLNEFESLGIRLSFIFDEVDKCSTTFLDEIFNQYKDLLTNFKIFSIFLTDEKMYKAFMQSRDSLLFTYFIKAFYLSNMSYEETLRYCFGQHCEEELCNADVLYYISLGNTRIININYKTHFRLNLFDSAHVALLYKARLFHYIIESIRYDLDVDDMRMFKKDMLKVDVKALIEFIFDIKECQISTATDYFNNVRTNRYPEANEILECIRNYKDSLEMKMVKFENDRIIIGYDKDMYLHNSWESLEAHDHNLNKRVTLNNRIRIESFYPFYEKGLGTHTNGIGTIQLVKLGDNEPEAYEEAMEHLIISNYFNINKIIWLKRVRDGGKTWYTDEEYSLLVIIDSGIGRRYAFYNEAGSYSSEKSRCITDLLKKIKDLGIYYTEKTFSNGETSEQAVQQIIDNFK</sequence>